<dbReference type="EMBL" id="JAGKHQ010000007">
    <property type="protein sequence ID" value="KAG7513009.1"/>
    <property type="molecule type" value="Genomic_DNA"/>
</dbReference>
<keyword evidence="2" id="KW-1185">Reference proteome</keyword>
<sequence length="223" mass="25429">MADDECLTHMDFFSENFSCKNSIEIPPTDHTLHRGHLCWWNPRANLLYLHLTIQAQESSCHMGASETCTGLCADHTPNDGPIGRKETLFSTELDKRGLRGSWNGKGAPDDVGAALKRSADNLTSRDRDINNAYELFKALSERRKLLSTTVSHGQKQINWDDPEVTYDKALYPEIFLATDKNDVQVKCMRRAGITKNRLFWHPLEDVLWYPFDDVSERDLGQTD</sequence>
<dbReference type="AlphaFoldDB" id="A0AAV6S634"/>
<evidence type="ECO:0000313" key="2">
    <source>
        <dbReference type="Proteomes" id="UP000693946"/>
    </source>
</evidence>
<accession>A0AAV6S634</accession>
<evidence type="ECO:0000313" key="1">
    <source>
        <dbReference type="EMBL" id="KAG7513009.1"/>
    </source>
</evidence>
<organism evidence="1 2">
    <name type="scientific">Solea senegalensis</name>
    <name type="common">Senegalese sole</name>
    <dbReference type="NCBI Taxonomy" id="28829"/>
    <lineage>
        <taxon>Eukaryota</taxon>
        <taxon>Metazoa</taxon>
        <taxon>Chordata</taxon>
        <taxon>Craniata</taxon>
        <taxon>Vertebrata</taxon>
        <taxon>Euteleostomi</taxon>
        <taxon>Actinopterygii</taxon>
        <taxon>Neopterygii</taxon>
        <taxon>Teleostei</taxon>
        <taxon>Neoteleostei</taxon>
        <taxon>Acanthomorphata</taxon>
        <taxon>Carangaria</taxon>
        <taxon>Pleuronectiformes</taxon>
        <taxon>Pleuronectoidei</taxon>
        <taxon>Soleidae</taxon>
        <taxon>Solea</taxon>
    </lineage>
</organism>
<name>A0AAV6S634_SOLSE</name>
<reference evidence="1 2" key="1">
    <citation type="journal article" date="2021" name="Sci. Rep.">
        <title>Chromosome anchoring in Senegalese sole (Solea senegalensis) reveals sex-associated markers and genome rearrangements in flatfish.</title>
        <authorList>
            <person name="Guerrero-Cozar I."/>
            <person name="Gomez-Garrido J."/>
            <person name="Berbel C."/>
            <person name="Martinez-Blanch J.F."/>
            <person name="Alioto T."/>
            <person name="Claros M.G."/>
            <person name="Gagnaire P.A."/>
            <person name="Manchado M."/>
        </authorList>
    </citation>
    <scope>NUCLEOTIDE SEQUENCE [LARGE SCALE GENOMIC DNA]</scope>
    <source>
        <strain evidence="1">Sse05_10M</strain>
    </source>
</reference>
<comment type="caution">
    <text evidence="1">The sequence shown here is derived from an EMBL/GenBank/DDBJ whole genome shotgun (WGS) entry which is preliminary data.</text>
</comment>
<proteinExistence type="predicted"/>
<protein>
    <submittedName>
        <fullName evidence="1">Uncharacterized protein</fullName>
    </submittedName>
</protein>
<gene>
    <name evidence="1" type="ORF">JOB18_045263</name>
</gene>
<dbReference type="Proteomes" id="UP000693946">
    <property type="component" value="Linkage Group LG15"/>
</dbReference>